<dbReference type="Proteomes" id="UP000507470">
    <property type="component" value="Unassembled WGS sequence"/>
</dbReference>
<dbReference type="InterPro" id="IPR036691">
    <property type="entry name" value="Endo/exonu/phosph_ase_sf"/>
</dbReference>
<evidence type="ECO:0000313" key="2">
    <source>
        <dbReference type="EMBL" id="CAC5377390.1"/>
    </source>
</evidence>
<reference evidence="2 3" key="1">
    <citation type="submission" date="2020-06" db="EMBL/GenBank/DDBJ databases">
        <authorList>
            <person name="Li R."/>
            <person name="Bekaert M."/>
        </authorList>
    </citation>
    <scope>NUCLEOTIDE SEQUENCE [LARGE SCALE GENOMIC DNA]</scope>
    <source>
        <strain evidence="3">wild</strain>
    </source>
</reference>
<dbReference type="Gene3D" id="3.60.10.10">
    <property type="entry name" value="Endonuclease/exonuclease/phosphatase"/>
    <property type="match status" value="1"/>
</dbReference>
<gene>
    <name evidence="2" type="ORF">MCOR_13710</name>
</gene>
<dbReference type="OrthoDB" id="6058249at2759"/>
<dbReference type="PANTHER" id="PTHR33395">
    <property type="entry name" value="TRANSCRIPTASE, PUTATIVE-RELATED-RELATED"/>
    <property type="match status" value="1"/>
</dbReference>
<dbReference type="SUPFAM" id="SSF56219">
    <property type="entry name" value="DNase I-like"/>
    <property type="match status" value="1"/>
</dbReference>
<name>A0A6J8B1W0_MYTCO</name>
<accession>A0A6J8B1W0</accession>
<dbReference type="InterPro" id="IPR005135">
    <property type="entry name" value="Endo/exonuclease/phosphatase"/>
</dbReference>
<protein>
    <recommendedName>
        <fullName evidence="1">Endonuclease/exonuclease/phosphatase domain-containing protein</fullName>
    </recommendedName>
</protein>
<dbReference type="EMBL" id="CACVKT020002353">
    <property type="protein sequence ID" value="CAC5377390.1"/>
    <property type="molecule type" value="Genomic_DNA"/>
</dbReference>
<proteinExistence type="predicted"/>
<feature type="domain" description="Endonuclease/exonuclease/phosphatase" evidence="1">
    <location>
        <begin position="53"/>
        <end position="149"/>
    </location>
</feature>
<sequence>MFGTNLDSDAGRGLLLYIDKQLDASQVQMNAEFQENLFIKIELNQSDQLLLGLIYRSLSNRTNDYIKQLNTLTTEACSKGYSHILIMGDNFPEINWDSWNSPGDSTESNEYKFLENLQENFLFQHATKPTRWRGTNTQHTLDLILTNEEQMISN</sequence>
<dbReference type="PANTHER" id="PTHR33395:SF22">
    <property type="entry name" value="REVERSE TRANSCRIPTASE DOMAIN-CONTAINING PROTEIN"/>
    <property type="match status" value="1"/>
</dbReference>
<dbReference type="GO" id="GO:0007508">
    <property type="term" value="P:larval heart development"/>
    <property type="evidence" value="ECO:0007669"/>
    <property type="project" value="TreeGrafter"/>
</dbReference>
<dbReference type="Pfam" id="PF14529">
    <property type="entry name" value="Exo_endo_phos_2"/>
    <property type="match status" value="1"/>
</dbReference>
<dbReference type="GO" id="GO:0031012">
    <property type="term" value="C:extracellular matrix"/>
    <property type="evidence" value="ECO:0007669"/>
    <property type="project" value="TreeGrafter"/>
</dbReference>
<evidence type="ECO:0000313" key="3">
    <source>
        <dbReference type="Proteomes" id="UP000507470"/>
    </source>
</evidence>
<dbReference type="GO" id="GO:0003824">
    <property type="term" value="F:catalytic activity"/>
    <property type="evidence" value="ECO:0007669"/>
    <property type="project" value="InterPro"/>
</dbReference>
<dbReference type="GO" id="GO:0061343">
    <property type="term" value="P:cell adhesion involved in heart morphogenesis"/>
    <property type="evidence" value="ECO:0007669"/>
    <property type="project" value="TreeGrafter"/>
</dbReference>
<keyword evidence="3" id="KW-1185">Reference proteome</keyword>
<evidence type="ECO:0000259" key="1">
    <source>
        <dbReference type="Pfam" id="PF14529"/>
    </source>
</evidence>
<organism evidence="2 3">
    <name type="scientific">Mytilus coruscus</name>
    <name type="common">Sea mussel</name>
    <dbReference type="NCBI Taxonomy" id="42192"/>
    <lineage>
        <taxon>Eukaryota</taxon>
        <taxon>Metazoa</taxon>
        <taxon>Spiralia</taxon>
        <taxon>Lophotrochozoa</taxon>
        <taxon>Mollusca</taxon>
        <taxon>Bivalvia</taxon>
        <taxon>Autobranchia</taxon>
        <taxon>Pteriomorphia</taxon>
        <taxon>Mytilida</taxon>
        <taxon>Mytiloidea</taxon>
        <taxon>Mytilidae</taxon>
        <taxon>Mytilinae</taxon>
        <taxon>Mytilus</taxon>
    </lineage>
</organism>
<dbReference type="AlphaFoldDB" id="A0A6J8B1W0"/>